<evidence type="ECO:0000313" key="8">
    <source>
        <dbReference type="Proteomes" id="UP000237839"/>
    </source>
</evidence>
<evidence type="ECO:0000256" key="5">
    <source>
        <dbReference type="PIRSR" id="PIRSR001227-1"/>
    </source>
</evidence>
<dbReference type="Gene3D" id="1.10.1400.10">
    <property type="match status" value="1"/>
</dbReference>
<feature type="signal peptide" evidence="6">
    <location>
        <begin position="1"/>
        <end position="25"/>
    </location>
</feature>
<evidence type="ECO:0000256" key="2">
    <source>
        <dbReference type="ARBA" id="ARBA00022729"/>
    </source>
</evidence>
<feature type="chain" id="PRO_5015442073" evidence="6">
    <location>
        <begin position="26"/>
        <end position="742"/>
    </location>
</feature>
<keyword evidence="8" id="KW-1185">Reference proteome</keyword>
<dbReference type="Pfam" id="PF01804">
    <property type="entry name" value="Penicil_amidase"/>
    <property type="match status" value="1"/>
</dbReference>
<dbReference type="Proteomes" id="UP000237839">
    <property type="component" value="Unassembled WGS sequence"/>
</dbReference>
<accession>A0A2S9GU42</accession>
<keyword evidence="2 6" id="KW-0732">Signal</keyword>
<dbReference type="Gene3D" id="2.30.120.10">
    <property type="match status" value="1"/>
</dbReference>
<comment type="caution">
    <text evidence="7">The sequence shown here is derived from an EMBL/GenBank/DDBJ whole genome shotgun (WGS) entry which is preliminary data.</text>
</comment>
<dbReference type="Gene3D" id="3.60.20.10">
    <property type="entry name" value="Glutamine Phosphoribosylpyrophosphate, subunit 1, domain 1"/>
    <property type="match status" value="1"/>
</dbReference>
<proteinExistence type="inferred from homology"/>
<sequence length="742" mass="83895">MNKLLKFSVPFIAAICMAVTSYSAAASPDQSELKRWKTQAQHVQIIRDNWGIPHVYGNTDADAVFGVLYAQAEDNFNRIELNYINALGRLAEVEGESALYRDLRMKLFINPADMQAKYTDSPAWLKKLMNSFADGLNFYLYTHPQVHPKLLTHFEPWMALCFSEGSIGGDIETIDLKQLEQFYSGHPTLMAQTQPEQEINKVDPEPGGSNGFAIAPSLTVSKHALLLINPHTSFYFRPEVHMISKQGLNAYGAVTWGQFFIYQGFNSRLGWMHTSGGANVINEYLETVTRNNDGDGYVYRYGAELRPLKATTIQLRYKTDSQMAEKNVTVYYSQHGPIVRKIGDQWVAVRLMQEPVKSLMQSYSRTRAKNYADFYRVMELRTNSSNNTVYADADGNIAYFHGNFVPKRDTRFDWSQPVDGSNPDTEWQGLHEVKETITLLNPSNGWIQNTNNWPFTVAGANSPRQQDYPAYMWVNPENARGIHALRVLKNHSNFTLDSLISTAYDNYLPAFEVLMPALLKAWDDTAEANPLKLQLKDQIDLLRNWDLRYANESVPTALAIYWGQEMMKKIDARAKEKKIGKSSWAVFDFIAANTTAQEKLESLFFASARLEQDFGSWKTPWGEINRFQHISGAIEQAYDDTKPSLPIPFTASVWGSLAAFGTTSPSKTRRIYGDRGNSFVAVVEFGPRIRAKSVLAGGESGDPASPHFNDQAEMYSKGGFKDVLFYPDDVKKHSERSYHPGL</sequence>
<protein>
    <submittedName>
        <fullName evidence="7">Penicillin amidase</fullName>
    </submittedName>
</protein>
<dbReference type="InterPro" id="IPR023343">
    <property type="entry name" value="Penicillin_amidase_dom1"/>
</dbReference>
<name>A0A2S9GU42_9BURK</name>
<reference evidence="7 8" key="1">
    <citation type="submission" date="2018-02" db="EMBL/GenBank/DDBJ databases">
        <title>Solimicrobium silvestre gen. nov., sp. nov., isolated from alpine forest soil.</title>
        <authorList>
            <person name="Margesin R."/>
            <person name="Albuquerque L."/>
            <person name="Zhang D.-C."/>
            <person name="Froufe H.J.C."/>
            <person name="Severino R."/>
            <person name="Roxo I."/>
            <person name="Egas C."/>
            <person name="Da Costa M.S."/>
        </authorList>
    </citation>
    <scope>NUCLEOTIDE SEQUENCE [LARGE SCALE GENOMIC DNA]</scope>
    <source>
        <strain evidence="7 8">S20-91</strain>
    </source>
</reference>
<evidence type="ECO:0000256" key="6">
    <source>
        <dbReference type="SAM" id="SignalP"/>
    </source>
</evidence>
<feature type="active site" description="Nucleophile" evidence="5">
    <location>
        <position position="209"/>
    </location>
</feature>
<dbReference type="InterPro" id="IPR002692">
    <property type="entry name" value="S45"/>
</dbReference>
<dbReference type="InterPro" id="IPR043146">
    <property type="entry name" value="Penicillin_amidase_N_B-knob"/>
</dbReference>
<dbReference type="PIRSF" id="PIRSF001227">
    <property type="entry name" value="Pen_acylase"/>
    <property type="match status" value="1"/>
</dbReference>
<comment type="similarity">
    <text evidence="1">Belongs to the peptidase S45 family.</text>
</comment>
<dbReference type="CDD" id="cd01936">
    <property type="entry name" value="Ntn_CA"/>
    <property type="match status" value="1"/>
</dbReference>
<dbReference type="SUPFAM" id="SSF56235">
    <property type="entry name" value="N-terminal nucleophile aminohydrolases (Ntn hydrolases)"/>
    <property type="match status" value="1"/>
</dbReference>
<dbReference type="GO" id="GO:0016811">
    <property type="term" value="F:hydrolase activity, acting on carbon-nitrogen (but not peptide) bonds, in linear amides"/>
    <property type="evidence" value="ECO:0007669"/>
    <property type="project" value="InterPro"/>
</dbReference>
<dbReference type="AlphaFoldDB" id="A0A2S9GU42"/>
<organism evidence="7 8">
    <name type="scientific">Solimicrobium silvestre</name>
    <dbReference type="NCBI Taxonomy" id="2099400"/>
    <lineage>
        <taxon>Bacteria</taxon>
        <taxon>Pseudomonadati</taxon>
        <taxon>Pseudomonadota</taxon>
        <taxon>Betaproteobacteria</taxon>
        <taxon>Burkholderiales</taxon>
        <taxon>Oxalobacteraceae</taxon>
        <taxon>Solimicrobium</taxon>
    </lineage>
</organism>
<evidence type="ECO:0000256" key="1">
    <source>
        <dbReference type="ARBA" id="ARBA00006586"/>
    </source>
</evidence>
<keyword evidence="4" id="KW-0865">Zymogen</keyword>
<dbReference type="PANTHER" id="PTHR34218:SF3">
    <property type="entry name" value="ACYL-HOMOSERINE LACTONE ACYLASE PVDQ"/>
    <property type="match status" value="1"/>
</dbReference>
<dbReference type="EMBL" id="PUGF01000026">
    <property type="protein sequence ID" value="PRC91255.1"/>
    <property type="molecule type" value="Genomic_DNA"/>
</dbReference>
<keyword evidence="3" id="KW-0378">Hydrolase</keyword>
<evidence type="ECO:0000256" key="3">
    <source>
        <dbReference type="ARBA" id="ARBA00022801"/>
    </source>
</evidence>
<evidence type="ECO:0000256" key="4">
    <source>
        <dbReference type="ARBA" id="ARBA00023145"/>
    </source>
</evidence>
<dbReference type="InterPro" id="IPR043147">
    <property type="entry name" value="Penicillin_amidase_A-knob"/>
</dbReference>
<dbReference type="Gene3D" id="1.10.439.10">
    <property type="entry name" value="Penicillin Amidohydrolase, domain 1"/>
    <property type="match status" value="1"/>
</dbReference>
<evidence type="ECO:0000313" key="7">
    <source>
        <dbReference type="EMBL" id="PRC91255.1"/>
    </source>
</evidence>
<dbReference type="InterPro" id="IPR029055">
    <property type="entry name" value="Ntn_hydrolases_N"/>
</dbReference>
<dbReference type="PANTHER" id="PTHR34218">
    <property type="entry name" value="PEPTIDASE S45 PENICILLIN AMIDASE"/>
    <property type="match status" value="1"/>
</dbReference>
<gene>
    <name evidence="7" type="ORF">S2091_4040</name>
</gene>
<dbReference type="InterPro" id="IPR014395">
    <property type="entry name" value="Pen/GL7ACA/AHL_acylase"/>
</dbReference>
<dbReference type="GO" id="GO:0017000">
    <property type="term" value="P:antibiotic biosynthetic process"/>
    <property type="evidence" value="ECO:0007669"/>
    <property type="project" value="InterPro"/>
</dbReference>